<sequence length="172" mass="18989">MGVLSPYESAFDNNNAAYLYIRAICGCCSEHIGVCGISSADVTNNALSSHTGGIYLTTSSAEKISKTFKSVRNTFGNLSQHFRLGGRRRHRLAEPISPCRSPSTPVTKKKGLLGRSPTKLYSPFGIETPHSRDFRMSPYMPDTPDGLSPKRRKGVAHSWHLLAKKRPRALFH</sequence>
<evidence type="ECO:0000313" key="1">
    <source>
        <dbReference type="EMBL" id="CAH2051754.1"/>
    </source>
</evidence>
<feature type="non-terminal residue" evidence="1">
    <location>
        <position position="172"/>
    </location>
</feature>
<gene>
    <name evidence="1" type="ORF">IPOD504_LOCUS7926</name>
</gene>
<dbReference type="EMBL" id="OW152832">
    <property type="protein sequence ID" value="CAH2051754.1"/>
    <property type="molecule type" value="Genomic_DNA"/>
</dbReference>
<organism evidence="1 2">
    <name type="scientific">Iphiclides podalirius</name>
    <name type="common">scarce swallowtail</name>
    <dbReference type="NCBI Taxonomy" id="110791"/>
    <lineage>
        <taxon>Eukaryota</taxon>
        <taxon>Metazoa</taxon>
        <taxon>Ecdysozoa</taxon>
        <taxon>Arthropoda</taxon>
        <taxon>Hexapoda</taxon>
        <taxon>Insecta</taxon>
        <taxon>Pterygota</taxon>
        <taxon>Neoptera</taxon>
        <taxon>Endopterygota</taxon>
        <taxon>Lepidoptera</taxon>
        <taxon>Glossata</taxon>
        <taxon>Ditrysia</taxon>
        <taxon>Papilionoidea</taxon>
        <taxon>Papilionidae</taxon>
        <taxon>Papilioninae</taxon>
        <taxon>Iphiclides</taxon>
    </lineage>
</organism>
<name>A0ABN8ICX5_9NEOP</name>
<accession>A0ABN8ICX5</accession>
<evidence type="ECO:0000313" key="2">
    <source>
        <dbReference type="Proteomes" id="UP000837857"/>
    </source>
</evidence>
<keyword evidence="2" id="KW-1185">Reference proteome</keyword>
<dbReference type="Proteomes" id="UP000837857">
    <property type="component" value="Chromosome 20"/>
</dbReference>
<protein>
    <submittedName>
        <fullName evidence="1">Uncharacterized protein</fullName>
    </submittedName>
</protein>
<reference evidence="1" key="1">
    <citation type="submission" date="2022-03" db="EMBL/GenBank/DDBJ databases">
        <authorList>
            <person name="Martin H S."/>
        </authorList>
    </citation>
    <scope>NUCLEOTIDE SEQUENCE</scope>
</reference>
<proteinExistence type="predicted"/>